<evidence type="ECO:0000313" key="1">
    <source>
        <dbReference type="EMBL" id="MDV7043355.1"/>
    </source>
</evidence>
<protein>
    <submittedName>
        <fullName evidence="1">Uncharacterized protein</fullName>
    </submittedName>
</protein>
<dbReference type="EMBL" id="JAWLLM010000015">
    <property type="protein sequence ID" value="MDV7043355.1"/>
    <property type="molecule type" value="Genomic_DNA"/>
</dbReference>
<feature type="non-terminal residue" evidence="1">
    <location>
        <position position="61"/>
    </location>
</feature>
<sequence>MKKIYVMKPFNFNDGSAQTHFGVGFHDVADDVAVHWFVKAHCSPDGEAPASDANPRITELE</sequence>
<reference evidence="1 2" key="1">
    <citation type="submission" date="2023-10" db="EMBL/GenBank/DDBJ databases">
        <title>Clonality and diversity in the soft rot Dickeya solani phytopathogen.</title>
        <authorList>
            <person name="Pedron J."/>
            <person name="Van Gijisegem F."/>
            <person name="Portier P."/>
            <person name="Taghouti G."/>
        </authorList>
    </citation>
    <scope>NUCLEOTIDE SEQUENCE [LARGE SCALE GENOMIC DNA]</scope>
    <source>
        <strain evidence="1 2">FVG2-MFV017-A9</strain>
    </source>
</reference>
<keyword evidence="2" id="KW-1185">Reference proteome</keyword>
<gene>
    <name evidence="1" type="ORF">RUJ08_14595</name>
</gene>
<evidence type="ECO:0000313" key="2">
    <source>
        <dbReference type="Proteomes" id="UP001187868"/>
    </source>
</evidence>
<dbReference type="Proteomes" id="UP001187868">
    <property type="component" value="Unassembled WGS sequence"/>
</dbReference>
<proteinExistence type="predicted"/>
<dbReference type="RefSeq" id="WP_057082897.1">
    <property type="nucleotide sequence ID" value="NZ_JAPTND010000048.1"/>
</dbReference>
<name>A0ABU4EH15_9GAMM</name>
<organism evidence="1 2">
    <name type="scientific">Dickeya solani</name>
    <dbReference type="NCBI Taxonomy" id="1089444"/>
    <lineage>
        <taxon>Bacteria</taxon>
        <taxon>Pseudomonadati</taxon>
        <taxon>Pseudomonadota</taxon>
        <taxon>Gammaproteobacteria</taxon>
        <taxon>Enterobacterales</taxon>
        <taxon>Pectobacteriaceae</taxon>
        <taxon>Dickeya</taxon>
    </lineage>
</organism>
<comment type="caution">
    <text evidence="1">The sequence shown here is derived from an EMBL/GenBank/DDBJ whole genome shotgun (WGS) entry which is preliminary data.</text>
</comment>
<accession>A0ABU4EH15</accession>